<dbReference type="GO" id="GO:0005044">
    <property type="term" value="F:scavenger receptor activity"/>
    <property type="evidence" value="ECO:0007669"/>
    <property type="project" value="InterPro"/>
</dbReference>
<feature type="binding site" evidence="4">
    <location>
        <position position="572"/>
    </location>
    <ligand>
        <name>ATP</name>
        <dbReference type="ChEBI" id="CHEBI:30616"/>
    </ligand>
</feature>
<keyword evidence="4" id="KW-0067">ATP-binding</keyword>
<evidence type="ECO:0000256" key="5">
    <source>
        <dbReference type="SAM" id="Phobius"/>
    </source>
</evidence>
<dbReference type="PROSITE" id="PS00022">
    <property type="entry name" value="EGF_1"/>
    <property type="match status" value="3"/>
</dbReference>
<feature type="disulfide bond" evidence="3">
    <location>
        <begin position="211"/>
        <end position="220"/>
    </location>
</feature>
<name>A0A6P5A7F9_BRABE</name>
<dbReference type="Gene3D" id="2.170.300.10">
    <property type="entry name" value="Tie2 ligand-binding domain superfamily"/>
    <property type="match status" value="2"/>
</dbReference>
<keyword evidence="2" id="KW-0675">Receptor</keyword>
<dbReference type="GeneID" id="109483608"/>
<dbReference type="SMART" id="SM00181">
    <property type="entry name" value="EGF"/>
    <property type="match status" value="2"/>
</dbReference>
<accession>A0A6P5A7F9</accession>
<organism evidence="9 10">
    <name type="scientific">Branchiostoma belcheri</name>
    <name type="common">Amphioxus</name>
    <dbReference type="NCBI Taxonomy" id="7741"/>
    <lineage>
        <taxon>Eukaryota</taxon>
        <taxon>Metazoa</taxon>
        <taxon>Chordata</taxon>
        <taxon>Cephalochordata</taxon>
        <taxon>Leptocardii</taxon>
        <taxon>Amphioxiformes</taxon>
        <taxon>Branchiostomatidae</taxon>
        <taxon>Branchiostoma</taxon>
    </lineage>
</organism>
<evidence type="ECO:0000256" key="1">
    <source>
        <dbReference type="ARBA" id="ARBA00022536"/>
    </source>
</evidence>
<keyword evidence="9" id="KW-1185">Reference proteome</keyword>
<keyword evidence="5" id="KW-1133">Transmembrane helix</keyword>
<dbReference type="PROSITE" id="PS00107">
    <property type="entry name" value="PROTEIN_KINASE_ATP"/>
    <property type="match status" value="1"/>
</dbReference>
<dbReference type="PRINTS" id="PR00011">
    <property type="entry name" value="EGFLAMININ"/>
</dbReference>
<dbReference type="SMART" id="SM00409">
    <property type="entry name" value="IG"/>
    <property type="match status" value="1"/>
</dbReference>
<feature type="chain" id="PRO_5028444713" evidence="6">
    <location>
        <begin position="23"/>
        <end position="576"/>
    </location>
</feature>
<evidence type="ECO:0000259" key="7">
    <source>
        <dbReference type="PROSITE" id="PS50026"/>
    </source>
</evidence>
<dbReference type="SUPFAM" id="SSF48726">
    <property type="entry name" value="Immunoglobulin"/>
    <property type="match status" value="1"/>
</dbReference>
<dbReference type="Proteomes" id="UP000515135">
    <property type="component" value="Unplaced"/>
</dbReference>
<feature type="disulfide bond" evidence="3">
    <location>
        <begin position="407"/>
        <end position="416"/>
    </location>
</feature>
<dbReference type="InterPro" id="IPR036179">
    <property type="entry name" value="Ig-like_dom_sf"/>
</dbReference>
<dbReference type="GO" id="GO:0005524">
    <property type="term" value="F:ATP binding"/>
    <property type="evidence" value="ECO:0007669"/>
    <property type="project" value="UniProtKB-UniRule"/>
</dbReference>
<dbReference type="InterPro" id="IPR017441">
    <property type="entry name" value="Protein_kinase_ATP_BS"/>
</dbReference>
<evidence type="ECO:0000256" key="4">
    <source>
        <dbReference type="PROSITE-ProRule" id="PRU10141"/>
    </source>
</evidence>
<comment type="caution">
    <text evidence="3">Lacks conserved residue(s) required for the propagation of feature annotation.</text>
</comment>
<dbReference type="OrthoDB" id="18487at2759"/>
<dbReference type="AlphaFoldDB" id="A0A6P5A7F9"/>
<dbReference type="InterPro" id="IPR013783">
    <property type="entry name" value="Ig-like_fold"/>
</dbReference>
<keyword evidence="5" id="KW-0472">Membrane</keyword>
<evidence type="ECO:0000256" key="3">
    <source>
        <dbReference type="PROSITE-ProRule" id="PRU00076"/>
    </source>
</evidence>
<evidence type="ECO:0000259" key="8">
    <source>
        <dbReference type="PROSITE" id="PS50835"/>
    </source>
</evidence>
<protein>
    <submittedName>
        <fullName evidence="10">Multiple epidermal growth factor-like domains protein 10</fullName>
    </submittedName>
</protein>
<keyword evidence="4" id="KW-0547">Nucleotide-binding</keyword>
<evidence type="ECO:0000256" key="6">
    <source>
        <dbReference type="SAM" id="SignalP"/>
    </source>
</evidence>
<feature type="transmembrane region" description="Helical" evidence="5">
    <location>
        <begin position="459"/>
        <end position="482"/>
    </location>
</feature>
<dbReference type="InterPro" id="IPR000742">
    <property type="entry name" value="EGF"/>
</dbReference>
<dbReference type="InterPro" id="IPR003599">
    <property type="entry name" value="Ig_sub"/>
</dbReference>
<evidence type="ECO:0000256" key="2">
    <source>
        <dbReference type="ARBA" id="ARBA00023170"/>
    </source>
</evidence>
<evidence type="ECO:0000313" key="10">
    <source>
        <dbReference type="RefSeq" id="XP_019642204.1"/>
    </source>
</evidence>
<dbReference type="PANTHER" id="PTHR24043">
    <property type="entry name" value="SCAVENGER RECEPTOR CLASS F"/>
    <property type="match status" value="1"/>
</dbReference>
<dbReference type="Gene3D" id="3.30.200.20">
    <property type="entry name" value="Phosphorylase Kinase, domain 1"/>
    <property type="match status" value="1"/>
</dbReference>
<dbReference type="PROSITE" id="PS50835">
    <property type="entry name" value="IG_LIKE"/>
    <property type="match status" value="1"/>
</dbReference>
<feature type="domain" description="EGF-like" evidence="7">
    <location>
        <begin position="387"/>
        <end position="417"/>
    </location>
</feature>
<feature type="signal peptide" evidence="6">
    <location>
        <begin position="1"/>
        <end position="22"/>
    </location>
</feature>
<dbReference type="RefSeq" id="XP_019642204.1">
    <property type="nucleotide sequence ID" value="XM_019786645.1"/>
</dbReference>
<dbReference type="InterPro" id="IPR042635">
    <property type="entry name" value="MEGF10/SREC1/2-like"/>
</dbReference>
<keyword evidence="1 3" id="KW-0245">EGF-like domain</keyword>
<evidence type="ECO:0000313" key="9">
    <source>
        <dbReference type="Proteomes" id="UP000515135"/>
    </source>
</evidence>
<dbReference type="InterPro" id="IPR013151">
    <property type="entry name" value="Immunoglobulin_dom"/>
</dbReference>
<dbReference type="PROSITE" id="PS50026">
    <property type="entry name" value="EGF_3"/>
    <property type="match status" value="2"/>
</dbReference>
<dbReference type="InterPro" id="IPR007110">
    <property type="entry name" value="Ig-like_dom"/>
</dbReference>
<dbReference type="KEGG" id="bbel:109483608"/>
<gene>
    <name evidence="10" type="primary">LOC109483608</name>
</gene>
<keyword evidence="3" id="KW-1015">Disulfide bond</keyword>
<dbReference type="Gene3D" id="2.60.40.10">
    <property type="entry name" value="Immunoglobulins"/>
    <property type="match status" value="1"/>
</dbReference>
<feature type="domain" description="EGF-like" evidence="7">
    <location>
        <begin position="186"/>
        <end position="221"/>
    </location>
</feature>
<sequence>MPRTWRPLVSVLSLVTMASLLAVTTPTERFEKSCFFDGYSQKPTGFLDIALADTGSMTLQLDQLVHMFTMEENCTMIFRCPVPGRILPEDAPEKVCEIVDSENLPLTTLHTRVDYNRTKYPELNRGTYSEEGDPIVEVIAVGSITNRPIKIHCHVSNYTSEDLNGPVGPVDFTFRINVKSCPKDKYGKNCRQPCRCENGALCHSFTGACHCAPGWTGVHCNETKSEAGITSNKGLVEPSYVSENVTMTCRGYNLHDVTNITWYKDGSEVIGSDRINVTVSYTNESQLQSTIVLPYVMDDDEGVYSCVAMTEQKVEHKANKSITVKGCPDGMYGEQCEETCDCAAQSTCYRYRGCVCLPGRTGETCEQLCDDPTLVELQGKKWGENCNNSCTCENQGQCDIQFGNCSCGNGFTGENCEFDCPDGTFGNNCTENCTCAEGEICSKVTGDCLKQPSIADEDWFIPVMSFAGVFVFLVVIAIYLTVKVRRRKAKKYLKLEGEEDTLEVVKRVVQEENSSSFRQVTVEEILTWEISREEVLTERMLGQGAFGDVLQARWTRGAMQESGNGITVAAKKMRGG</sequence>
<dbReference type="PANTHER" id="PTHR24043:SF8">
    <property type="entry name" value="EGF-LIKE DOMAIN-CONTAINING PROTEIN"/>
    <property type="match status" value="1"/>
</dbReference>
<keyword evidence="5" id="KW-0812">Transmembrane</keyword>
<proteinExistence type="predicted"/>
<reference evidence="10" key="1">
    <citation type="submission" date="2025-08" db="UniProtKB">
        <authorList>
            <consortium name="RefSeq"/>
        </authorList>
    </citation>
    <scope>IDENTIFICATION</scope>
    <source>
        <tissue evidence="10">Gonad</tissue>
    </source>
</reference>
<dbReference type="Pfam" id="PF00047">
    <property type="entry name" value="ig"/>
    <property type="match status" value="1"/>
</dbReference>
<keyword evidence="6" id="KW-0732">Signal</keyword>
<dbReference type="CDD" id="cd00096">
    <property type="entry name" value="Ig"/>
    <property type="match status" value="1"/>
</dbReference>
<feature type="domain" description="Ig-like" evidence="8">
    <location>
        <begin position="242"/>
        <end position="323"/>
    </location>
</feature>
<dbReference type="PROSITE" id="PS01186">
    <property type="entry name" value="EGF_2"/>
    <property type="match status" value="1"/>
</dbReference>